<dbReference type="Gene3D" id="3.90.850.10">
    <property type="entry name" value="Fumarylacetoacetase-like, C-terminal domain"/>
    <property type="match status" value="1"/>
</dbReference>
<evidence type="ECO:0000256" key="6">
    <source>
        <dbReference type="ARBA" id="ARBA00042340"/>
    </source>
</evidence>
<evidence type="ECO:0000256" key="3">
    <source>
        <dbReference type="ARBA" id="ARBA00022723"/>
    </source>
</evidence>
<comment type="caution">
    <text evidence="16">The sequence shown here is derived from an EMBL/GenBank/DDBJ whole genome shotgun (WGS) entry which is preliminary data.</text>
</comment>
<dbReference type="Proteomes" id="UP001165289">
    <property type="component" value="Unassembled WGS sequence"/>
</dbReference>
<dbReference type="Pfam" id="PF01557">
    <property type="entry name" value="FAA_hydrolase"/>
    <property type="match status" value="1"/>
</dbReference>
<dbReference type="PANTHER" id="PTHR11820:SF7">
    <property type="entry name" value="ACYLPYRUVASE FAHD1, MITOCHONDRIAL"/>
    <property type="match status" value="1"/>
</dbReference>
<dbReference type="GO" id="GO:0050163">
    <property type="term" value="F:oxaloacetate tautomerase activity"/>
    <property type="evidence" value="ECO:0007669"/>
    <property type="project" value="UniProtKB-EC"/>
</dbReference>
<evidence type="ECO:0000256" key="13">
    <source>
        <dbReference type="ARBA" id="ARBA00047973"/>
    </source>
</evidence>
<accession>A0AAV7JW88</accession>
<evidence type="ECO:0000313" key="17">
    <source>
        <dbReference type="Proteomes" id="UP001165289"/>
    </source>
</evidence>
<comment type="similarity">
    <text evidence="1">Belongs to the FAH family.</text>
</comment>
<dbReference type="GO" id="GO:0008948">
    <property type="term" value="F:oxaloacetate decarboxylase activity"/>
    <property type="evidence" value="ECO:0007669"/>
    <property type="project" value="UniProtKB-EC"/>
</dbReference>
<evidence type="ECO:0000256" key="7">
    <source>
        <dbReference type="ARBA" id="ARBA00044830"/>
    </source>
</evidence>
<dbReference type="EC" id="4.1.1.112" evidence="2"/>
<dbReference type="InterPro" id="IPR011234">
    <property type="entry name" value="Fumarylacetoacetase-like_C"/>
</dbReference>
<dbReference type="GO" id="GO:0018773">
    <property type="term" value="F:acetylpyruvate hydrolase activity"/>
    <property type="evidence" value="ECO:0007669"/>
    <property type="project" value="TreeGrafter"/>
</dbReference>
<evidence type="ECO:0000256" key="5">
    <source>
        <dbReference type="ARBA" id="ARBA00039040"/>
    </source>
</evidence>
<sequence>MDVSKFVSLGRKIIGVGRNYKAHAAEMGYSHPTDPVLFLKPTSSYVTQGNPIIYPKLCSNLHHEVELGIVIGRKGKNIPIHDALSFIGGYVLAIDMTARDLQSAAKTKGNPWSIAKGMDTFCPVSPVLSVAVIPEPQNTAIWLKVNDKLVQNGCTKDMIFPIPDIISYVSARFTLEEHDVILTGTPEGVGPVEIGQKITAGIGDTFEMGFEVVEEK</sequence>
<comment type="catalytic activity">
    <reaction evidence="14">
        <text>acetylpyruvate + H2O = acetate + pyruvate + H(+)</text>
        <dbReference type="Rhea" id="RHEA:16097"/>
        <dbReference type="ChEBI" id="CHEBI:15360"/>
        <dbReference type="ChEBI" id="CHEBI:15361"/>
        <dbReference type="ChEBI" id="CHEBI:15377"/>
        <dbReference type="ChEBI" id="CHEBI:15378"/>
        <dbReference type="ChEBI" id="CHEBI:30089"/>
    </reaction>
</comment>
<dbReference type="EMBL" id="JAKMXF010000299">
    <property type="protein sequence ID" value="KAI6652301.1"/>
    <property type="molecule type" value="Genomic_DNA"/>
</dbReference>
<evidence type="ECO:0000256" key="9">
    <source>
        <dbReference type="ARBA" id="ARBA00044973"/>
    </source>
</evidence>
<dbReference type="GO" id="GO:0046872">
    <property type="term" value="F:metal ion binding"/>
    <property type="evidence" value="ECO:0007669"/>
    <property type="project" value="UniProtKB-KW"/>
</dbReference>
<reference evidence="16 17" key="1">
    <citation type="journal article" date="2023" name="BMC Biol.">
        <title>The compact genome of the sponge Oopsacas minuta (Hexactinellida) is lacking key metazoan core genes.</title>
        <authorList>
            <person name="Santini S."/>
            <person name="Schenkelaars Q."/>
            <person name="Jourda C."/>
            <person name="Duchesne M."/>
            <person name="Belahbib H."/>
            <person name="Rocher C."/>
            <person name="Selva M."/>
            <person name="Riesgo A."/>
            <person name="Vervoort M."/>
            <person name="Leys S.P."/>
            <person name="Kodjabachian L."/>
            <person name="Le Bivic A."/>
            <person name="Borchiellini C."/>
            <person name="Claverie J.M."/>
            <person name="Renard E."/>
        </authorList>
    </citation>
    <scope>NUCLEOTIDE SEQUENCE [LARGE SCALE GENOMIC DNA]</scope>
    <source>
        <strain evidence="16">SPO-2</strain>
    </source>
</reference>
<dbReference type="FunFam" id="3.90.850.10:FF:000003">
    <property type="entry name" value="Fumarylacetoacetate hydrolase domain-containing 1"/>
    <property type="match status" value="1"/>
</dbReference>
<dbReference type="GO" id="GO:0047621">
    <property type="term" value="F:acylpyruvate hydrolase activity"/>
    <property type="evidence" value="ECO:0007669"/>
    <property type="project" value="UniProtKB-EC"/>
</dbReference>
<comment type="catalytic activity">
    <reaction evidence="8">
        <text>oxaloacetate = enol-oxaloacetate</text>
        <dbReference type="Rhea" id="RHEA:16021"/>
        <dbReference type="ChEBI" id="CHEBI:16452"/>
        <dbReference type="ChEBI" id="CHEBI:17479"/>
        <dbReference type="EC" id="5.3.2.2"/>
    </reaction>
    <physiologicalReaction direction="right-to-left" evidence="8">
        <dbReference type="Rhea" id="RHEA:16023"/>
    </physiologicalReaction>
</comment>
<evidence type="ECO:0000256" key="4">
    <source>
        <dbReference type="ARBA" id="ARBA00032305"/>
    </source>
</evidence>
<feature type="domain" description="Fumarylacetoacetase-like C-terminal" evidence="15">
    <location>
        <begin position="12"/>
        <end position="209"/>
    </location>
</feature>
<dbReference type="SUPFAM" id="SSF56529">
    <property type="entry name" value="FAH"/>
    <property type="match status" value="1"/>
</dbReference>
<comment type="catalytic activity">
    <reaction evidence="11">
        <text>a 3-acylpyruvate + H2O = a carboxylate + pyruvate + H(+)</text>
        <dbReference type="Rhea" id="RHEA:19009"/>
        <dbReference type="ChEBI" id="CHEBI:15361"/>
        <dbReference type="ChEBI" id="CHEBI:15377"/>
        <dbReference type="ChEBI" id="CHEBI:15378"/>
        <dbReference type="ChEBI" id="CHEBI:29067"/>
        <dbReference type="ChEBI" id="CHEBI:57278"/>
        <dbReference type="EC" id="3.7.1.5"/>
    </reaction>
</comment>
<dbReference type="InterPro" id="IPR036663">
    <property type="entry name" value="Fumarylacetoacetase_C_sf"/>
</dbReference>
<organism evidence="16 17">
    <name type="scientific">Oopsacas minuta</name>
    <dbReference type="NCBI Taxonomy" id="111878"/>
    <lineage>
        <taxon>Eukaryota</taxon>
        <taxon>Metazoa</taxon>
        <taxon>Porifera</taxon>
        <taxon>Hexactinellida</taxon>
        <taxon>Hexasterophora</taxon>
        <taxon>Lyssacinosida</taxon>
        <taxon>Leucopsacidae</taxon>
        <taxon>Oopsacas</taxon>
    </lineage>
</organism>
<evidence type="ECO:0000256" key="12">
    <source>
        <dbReference type="ARBA" id="ARBA00047963"/>
    </source>
</evidence>
<evidence type="ECO:0000313" key="16">
    <source>
        <dbReference type="EMBL" id="KAI6652301.1"/>
    </source>
</evidence>
<evidence type="ECO:0000256" key="10">
    <source>
        <dbReference type="ARBA" id="ARBA00044980"/>
    </source>
</evidence>
<dbReference type="GO" id="GO:0005739">
    <property type="term" value="C:mitochondrion"/>
    <property type="evidence" value="ECO:0007669"/>
    <property type="project" value="TreeGrafter"/>
</dbReference>
<evidence type="ECO:0000256" key="1">
    <source>
        <dbReference type="ARBA" id="ARBA00010211"/>
    </source>
</evidence>
<keyword evidence="17" id="KW-1185">Reference proteome</keyword>
<dbReference type="EC" id="5.3.2.2" evidence="9"/>
<name>A0AAV7JW88_9METZ</name>
<dbReference type="EC" id="3.7.1.5" evidence="5"/>
<dbReference type="GO" id="GO:0019752">
    <property type="term" value="P:carboxylic acid metabolic process"/>
    <property type="evidence" value="ECO:0007669"/>
    <property type="project" value="UniProtKB-ARBA"/>
</dbReference>
<dbReference type="AlphaFoldDB" id="A0AAV7JW88"/>
<comment type="catalytic activity">
    <reaction evidence="13">
        <text>oxaloacetate + H(+) = pyruvate + CO2</text>
        <dbReference type="Rhea" id="RHEA:15641"/>
        <dbReference type="ChEBI" id="CHEBI:15361"/>
        <dbReference type="ChEBI" id="CHEBI:15378"/>
        <dbReference type="ChEBI" id="CHEBI:16452"/>
        <dbReference type="ChEBI" id="CHEBI:16526"/>
        <dbReference type="EC" id="4.1.1.112"/>
    </reaction>
</comment>
<comment type="catalytic activity">
    <reaction evidence="12">
        <text>3-fumarylpyruvate + H2O = fumarate + pyruvate + H(+)</text>
        <dbReference type="Rhea" id="RHEA:26168"/>
        <dbReference type="ChEBI" id="CHEBI:15361"/>
        <dbReference type="ChEBI" id="CHEBI:15377"/>
        <dbReference type="ChEBI" id="CHEBI:15378"/>
        <dbReference type="ChEBI" id="CHEBI:16854"/>
        <dbReference type="ChEBI" id="CHEBI:29806"/>
    </reaction>
</comment>
<proteinExistence type="inferred from homology"/>
<protein>
    <recommendedName>
        <fullName evidence="10">Oxaloacetate tautomerase FAHD1, mitochondrial</fullName>
        <ecNumber evidence="5">3.7.1.5</ecNumber>
        <ecNumber evidence="2">4.1.1.112</ecNumber>
        <ecNumber evidence="9">5.3.2.2</ecNumber>
    </recommendedName>
    <alternativeName>
        <fullName evidence="7">Acylpyruvase FAHD1</fullName>
    </alternativeName>
    <alternativeName>
        <fullName evidence="6">Fumarylacetoacetate hydrolase domain-containing protein 1</fullName>
    </alternativeName>
    <alternativeName>
        <fullName evidence="4">Oxaloacetate decarboxylase</fullName>
    </alternativeName>
</protein>
<evidence type="ECO:0000259" key="15">
    <source>
        <dbReference type="Pfam" id="PF01557"/>
    </source>
</evidence>
<evidence type="ECO:0000256" key="11">
    <source>
        <dbReference type="ARBA" id="ARBA00047858"/>
    </source>
</evidence>
<gene>
    <name evidence="16" type="ORF">LOD99_7316</name>
</gene>
<evidence type="ECO:0000256" key="8">
    <source>
        <dbReference type="ARBA" id="ARBA00044911"/>
    </source>
</evidence>
<keyword evidence="3" id="KW-0479">Metal-binding</keyword>
<evidence type="ECO:0000256" key="14">
    <source>
        <dbReference type="ARBA" id="ARBA00048846"/>
    </source>
</evidence>
<evidence type="ECO:0000256" key="2">
    <source>
        <dbReference type="ARBA" id="ARBA00012947"/>
    </source>
</evidence>
<dbReference type="PANTHER" id="PTHR11820">
    <property type="entry name" value="ACYLPYRUVASE"/>
    <property type="match status" value="1"/>
</dbReference>